<dbReference type="AlphaFoldDB" id="A0A7H0SLS8"/>
<evidence type="ECO:0000313" key="3">
    <source>
        <dbReference type="Proteomes" id="UP000516320"/>
    </source>
</evidence>
<name>A0A7H0SLS8_9CORY</name>
<feature type="region of interest" description="Disordered" evidence="1">
    <location>
        <begin position="89"/>
        <end position="154"/>
    </location>
</feature>
<evidence type="ECO:0000313" key="2">
    <source>
        <dbReference type="EMBL" id="QNQ89503.1"/>
    </source>
</evidence>
<feature type="compositionally biased region" description="Basic and acidic residues" evidence="1">
    <location>
        <begin position="118"/>
        <end position="132"/>
    </location>
</feature>
<feature type="compositionally biased region" description="Basic and acidic residues" evidence="1">
    <location>
        <begin position="145"/>
        <end position="154"/>
    </location>
</feature>
<dbReference type="RefSeq" id="WP_187974958.1">
    <property type="nucleotide sequence ID" value="NZ_CP046884.1"/>
</dbReference>
<sequence length="154" mass="17104">MSEENKPSKVWSEAAQQLKNVVGEFKDHYQKESPGHAEDSALEKLKSAGKEARNRLIDARSAEELKSAVKDFMEHSGDAVKQLGDTVQRAARETKDSPAVDQARASLSDAFATSKNTVQEKVKEYRERRHSQGDNPPPTVDGEVISDHTVEDQE</sequence>
<dbReference type="Proteomes" id="UP000516320">
    <property type="component" value="Chromosome"/>
</dbReference>
<dbReference type="EMBL" id="CP046884">
    <property type="protein sequence ID" value="QNQ89503.1"/>
    <property type="molecule type" value="Genomic_DNA"/>
</dbReference>
<proteinExistence type="predicted"/>
<evidence type="ECO:0000256" key="1">
    <source>
        <dbReference type="SAM" id="MobiDB-lite"/>
    </source>
</evidence>
<dbReference type="NCBIfam" id="NF040480">
    <property type="entry name" value="CGLAU_01105_fam"/>
    <property type="match status" value="1"/>
</dbReference>
<keyword evidence="3" id="KW-1185">Reference proteome</keyword>
<accession>A0A7H0SLS8</accession>
<protein>
    <submittedName>
        <fullName evidence="2">Uncharacterized protein</fullName>
    </submittedName>
</protein>
<gene>
    <name evidence="2" type="ORF">GP475_01795</name>
</gene>
<organism evidence="2 3">
    <name type="scientific">Corynebacterium poyangense</name>
    <dbReference type="NCBI Taxonomy" id="2684405"/>
    <lineage>
        <taxon>Bacteria</taxon>
        <taxon>Bacillati</taxon>
        <taxon>Actinomycetota</taxon>
        <taxon>Actinomycetes</taxon>
        <taxon>Mycobacteriales</taxon>
        <taxon>Corynebacteriaceae</taxon>
        <taxon>Corynebacterium</taxon>
    </lineage>
</organism>
<reference evidence="2 3" key="1">
    <citation type="submission" date="2019-12" db="EMBL/GenBank/DDBJ databases">
        <title>Corynebacterium sp. nov., isolated from feces of the Anser Albifrons in China.</title>
        <authorList>
            <person name="Liu Q."/>
        </authorList>
    </citation>
    <scope>NUCLEOTIDE SEQUENCE [LARGE SCALE GENOMIC DNA]</scope>
    <source>
        <strain evidence="2 3">4H37-19</strain>
    </source>
</reference>
<dbReference type="KEGG" id="cpoy:GP475_01795"/>